<evidence type="ECO:0000313" key="1">
    <source>
        <dbReference type="EMBL" id="GAA2894935.1"/>
    </source>
</evidence>
<keyword evidence="2" id="KW-1185">Reference proteome</keyword>
<dbReference type="EMBL" id="BAAAVI010000054">
    <property type="protein sequence ID" value="GAA2894935.1"/>
    <property type="molecule type" value="Genomic_DNA"/>
</dbReference>
<protein>
    <submittedName>
        <fullName evidence="1">Uncharacterized protein</fullName>
    </submittedName>
</protein>
<reference evidence="2" key="1">
    <citation type="journal article" date="2019" name="Int. J. Syst. Evol. Microbiol.">
        <title>The Global Catalogue of Microorganisms (GCM) 10K type strain sequencing project: providing services to taxonomists for standard genome sequencing and annotation.</title>
        <authorList>
            <consortium name="The Broad Institute Genomics Platform"/>
            <consortium name="The Broad Institute Genome Sequencing Center for Infectious Disease"/>
            <person name="Wu L."/>
            <person name="Ma J."/>
        </authorList>
    </citation>
    <scope>NUCLEOTIDE SEQUENCE [LARGE SCALE GENOMIC DNA]</scope>
    <source>
        <strain evidence="2">JCM 6242</strain>
    </source>
</reference>
<dbReference type="RefSeq" id="WP_344978520.1">
    <property type="nucleotide sequence ID" value="NZ_BAAAVI010000054.1"/>
</dbReference>
<accession>A0ABP6ILC2</accession>
<proteinExistence type="predicted"/>
<evidence type="ECO:0000313" key="2">
    <source>
        <dbReference type="Proteomes" id="UP001500831"/>
    </source>
</evidence>
<sequence>MYLIHARLRAPEIDGHPVSPEERTSAREIRRLLTVLAEPEDRLEHAYSEARPDGVALGLFFRQPTLDVAESAADRLCRRCLDTVPGLAGWSLAGCGADLTLALAPLGTLGGQAWQRPAIAAR</sequence>
<gene>
    <name evidence="1" type="ORF">GCM10010517_59660</name>
</gene>
<dbReference type="Proteomes" id="UP001500831">
    <property type="component" value="Unassembled WGS sequence"/>
</dbReference>
<organism evidence="1 2">
    <name type="scientific">Streptosporangium fragile</name>
    <dbReference type="NCBI Taxonomy" id="46186"/>
    <lineage>
        <taxon>Bacteria</taxon>
        <taxon>Bacillati</taxon>
        <taxon>Actinomycetota</taxon>
        <taxon>Actinomycetes</taxon>
        <taxon>Streptosporangiales</taxon>
        <taxon>Streptosporangiaceae</taxon>
        <taxon>Streptosporangium</taxon>
    </lineage>
</organism>
<comment type="caution">
    <text evidence="1">The sequence shown here is derived from an EMBL/GenBank/DDBJ whole genome shotgun (WGS) entry which is preliminary data.</text>
</comment>
<name>A0ABP6ILC2_9ACTN</name>